<name>A0A3N7HIH4_9BURK</name>
<accession>A0A3N7HIH4</accession>
<keyword evidence="3" id="KW-1185">Reference proteome</keyword>
<reference evidence="2 3" key="1">
    <citation type="submission" date="2018-08" db="EMBL/GenBank/DDBJ databases">
        <authorList>
            <person name="Khan S.A."/>
            <person name="Jeon C.O."/>
            <person name="Chun B.H."/>
            <person name="Jeong S.E."/>
        </authorList>
    </citation>
    <scope>NUCLEOTIDE SEQUENCE [LARGE SCALE GENOMIC DNA]</scope>
    <source>
        <strain evidence="2 3">S-16</strain>
    </source>
</reference>
<dbReference type="Pfam" id="PF13663">
    <property type="entry name" value="DUF4148"/>
    <property type="match status" value="1"/>
</dbReference>
<protein>
    <submittedName>
        <fullName evidence="2">DUF4148 domain-containing protein</fullName>
    </submittedName>
</protein>
<dbReference type="InterPro" id="IPR025421">
    <property type="entry name" value="DUF4148"/>
</dbReference>
<evidence type="ECO:0000313" key="3">
    <source>
        <dbReference type="Proteomes" id="UP000267464"/>
    </source>
</evidence>
<organism evidence="2 3">
    <name type="scientific">Piscinibacter terrae</name>
    <dbReference type="NCBI Taxonomy" id="2496871"/>
    <lineage>
        <taxon>Bacteria</taxon>
        <taxon>Pseudomonadati</taxon>
        <taxon>Pseudomonadota</taxon>
        <taxon>Betaproteobacteria</taxon>
        <taxon>Burkholderiales</taxon>
        <taxon>Sphaerotilaceae</taxon>
        <taxon>Piscinibacter</taxon>
    </lineage>
</organism>
<dbReference type="Proteomes" id="UP000267464">
    <property type="component" value="Unassembled WGS sequence"/>
</dbReference>
<dbReference type="AlphaFoldDB" id="A0A3N7HIH4"/>
<feature type="chain" id="PRO_5017941679" evidence="1">
    <location>
        <begin position="22"/>
        <end position="95"/>
    </location>
</feature>
<gene>
    <name evidence="2" type="ORF">DZC73_25600</name>
</gene>
<evidence type="ECO:0000313" key="2">
    <source>
        <dbReference type="EMBL" id="RQP21818.1"/>
    </source>
</evidence>
<dbReference type="EMBL" id="QUSW01000009">
    <property type="protein sequence ID" value="RQP21818.1"/>
    <property type="molecule type" value="Genomic_DNA"/>
</dbReference>
<evidence type="ECO:0000256" key="1">
    <source>
        <dbReference type="SAM" id="SignalP"/>
    </source>
</evidence>
<sequence length="95" mass="10382">MKPQHLFIALATALIGTSAFAAEATQFTNTPSTLTRTEVKAELRTAIREGELANRGESYGEADQQVASTRTRREVHAEAHHAVAHRSFNDLYVGS</sequence>
<comment type="caution">
    <text evidence="2">The sequence shown here is derived from an EMBL/GenBank/DDBJ whole genome shotgun (WGS) entry which is preliminary data.</text>
</comment>
<proteinExistence type="predicted"/>
<keyword evidence="1" id="KW-0732">Signal</keyword>
<dbReference type="RefSeq" id="WP_124543231.1">
    <property type="nucleotide sequence ID" value="NZ_QUSW01000009.1"/>
</dbReference>
<reference evidence="2 3" key="2">
    <citation type="submission" date="2018-12" db="EMBL/GenBank/DDBJ databases">
        <title>Rhizobacter gummiphilus sp. nov., a rubber-degrading bacterium isolated from the soil of a botanical garden in Japan.</title>
        <authorList>
            <person name="Shunsuke S.S."/>
        </authorList>
    </citation>
    <scope>NUCLEOTIDE SEQUENCE [LARGE SCALE GENOMIC DNA]</scope>
    <source>
        <strain evidence="2 3">S-16</strain>
    </source>
</reference>
<feature type="signal peptide" evidence="1">
    <location>
        <begin position="1"/>
        <end position="21"/>
    </location>
</feature>